<reference evidence="1" key="1">
    <citation type="submission" date="2021-02" db="EMBL/GenBank/DDBJ databases">
        <authorList>
            <person name="Nowell W R."/>
        </authorList>
    </citation>
    <scope>NUCLEOTIDE SEQUENCE</scope>
</reference>
<organism evidence="1 2">
    <name type="scientific">Adineta steineri</name>
    <dbReference type="NCBI Taxonomy" id="433720"/>
    <lineage>
        <taxon>Eukaryota</taxon>
        <taxon>Metazoa</taxon>
        <taxon>Spiralia</taxon>
        <taxon>Gnathifera</taxon>
        <taxon>Rotifera</taxon>
        <taxon>Eurotatoria</taxon>
        <taxon>Bdelloidea</taxon>
        <taxon>Adinetida</taxon>
        <taxon>Adinetidae</taxon>
        <taxon>Adineta</taxon>
    </lineage>
</organism>
<dbReference type="AlphaFoldDB" id="A0A820QT26"/>
<evidence type="ECO:0000313" key="1">
    <source>
        <dbReference type="EMBL" id="CAF4423955.1"/>
    </source>
</evidence>
<sequence>MLKTTTNLTEKEIKLWHTEFLRKYPNGKLDKDTFIDTYKELYPQNDTTLSC</sequence>
<dbReference type="Proteomes" id="UP000663881">
    <property type="component" value="Unassembled WGS sequence"/>
</dbReference>
<gene>
    <name evidence="1" type="ORF">OKA104_LOCUS52690</name>
</gene>
<evidence type="ECO:0000313" key="2">
    <source>
        <dbReference type="Proteomes" id="UP000663881"/>
    </source>
</evidence>
<protein>
    <submittedName>
        <fullName evidence="1">Uncharacterized protein</fullName>
    </submittedName>
</protein>
<proteinExistence type="predicted"/>
<dbReference type="Gene3D" id="1.10.238.10">
    <property type="entry name" value="EF-hand"/>
    <property type="match status" value="1"/>
</dbReference>
<feature type="non-terminal residue" evidence="1">
    <location>
        <position position="1"/>
    </location>
</feature>
<dbReference type="EMBL" id="CAJOAY010031169">
    <property type="protein sequence ID" value="CAF4423955.1"/>
    <property type="molecule type" value="Genomic_DNA"/>
</dbReference>
<accession>A0A820QT26</accession>
<name>A0A820QT26_9BILA</name>
<comment type="caution">
    <text evidence="1">The sequence shown here is derived from an EMBL/GenBank/DDBJ whole genome shotgun (WGS) entry which is preliminary data.</text>
</comment>